<keyword evidence="2" id="KW-1185">Reference proteome</keyword>
<protein>
    <submittedName>
        <fullName evidence="1">Uncharacterized protein</fullName>
    </submittedName>
</protein>
<dbReference type="AlphaFoldDB" id="A0A9N8ME14"/>
<comment type="caution">
    <text evidence="1">The sequence shown here is derived from an EMBL/GenBank/DDBJ whole genome shotgun (WGS) entry which is preliminary data.</text>
</comment>
<proteinExistence type="predicted"/>
<dbReference type="EMBL" id="CAJIMS010000001">
    <property type="protein sequence ID" value="CAD7798996.1"/>
    <property type="molecule type" value="Genomic_DNA"/>
</dbReference>
<name>A0A9N8ME14_9FLAO</name>
<gene>
    <name evidence="1" type="ORF">CHRY9390_00418</name>
</gene>
<reference evidence="1" key="1">
    <citation type="submission" date="2020-12" db="EMBL/GenBank/DDBJ databases">
        <authorList>
            <person name="Rodrigo-Torres L."/>
            <person name="Arahal R. D."/>
            <person name="Lucena T."/>
        </authorList>
    </citation>
    <scope>NUCLEOTIDE SEQUENCE</scope>
    <source>
        <strain evidence="1">CECT 9390</strain>
    </source>
</reference>
<accession>A0A9N8ME14</accession>
<organism evidence="1 2">
    <name type="scientific">Chryseobacterium aquaeductus</name>
    <dbReference type="NCBI Taxonomy" id="2675056"/>
    <lineage>
        <taxon>Bacteria</taxon>
        <taxon>Pseudomonadati</taxon>
        <taxon>Bacteroidota</taxon>
        <taxon>Flavobacteriia</taxon>
        <taxon>Flavobacteriales</taxon>
        <taxon>Weeksellaceae</taxon>
        <taxon>Chryseobacterium group</taxon>
        <taxon>Chryseobacterium</taxon>
    </lineage>
</organism>
<evidence type="ECO:0000313" key="2">
    <source>
        <dbReference type="Proteomes" id="UP000662618"/>
    </source>
</evidence>
<evidence type="ECO:0000313" key="1">
    <source>
        <dbReference type="EMBL" id="CAD7798996.1"/>
    </source>
</evidence>
<sequence>MSLLIRLFQAMSGLCKDSNIFNIIVSLFLIDFKELNFNEDLITLFWDL</sequence>
<dbReference type="Proteomes" id="UP000662618">
    <property type="component" value="Unassembled WGS sequence"/>
</dbReference>